<dbReference type="PANTHER" id="PTHR36452:SF1">
    <property type="entry name" value="DUF2461 DOMAIN-CONTAINING PROTEIN"/>
    <property type="match status" value="1"/>
</dbReference>
<evidence type="ECO:0000313" key="2">
    <source>
        <dbReference type="Proteomes" id="UP001595685"/>
    </source>
</evidence>
<dbReference type="PIRSF" id="PIRSF028451">
    <property type="entry name" value="UCP028451"/>
    <property type="match status" value="1"/>
</dbReference>
<sequence>MSERAFTGFGEDFPHFFDGLEADNSKAYWDDHRPVYETQVRAPLLALLADLEPEFGTGKVFRPYRDVRFSNDKSPYKTQAAGHTHGKDGRSSLYLHVSAEGLFLAGGYWRMERDQVARYRAAVDDEGSGRSLERLVRALERDGWSRSGDQLTRAPRGFSPDHPRIGLLRHKGLALSREWDTEPWLFDARAVDVVAEHWRALAPLDRWLHRHVGPHVPDATDRDEAARR</sequence>
<organism evidence="1 2">
    <name type="scientific">Aquipuribacter hungaricus</name>
    <dbReference type="NCBI Taxonomy" id="545624"/>
    <lineage>
        <taxon>Bacteria</taxon>
        <taxon>Bacillati</taxon>
        <taxon>Actinomycetota</taxon>
        <taxon>Actinomycetes</taxon>
        <taxon>Micrococcales</taxon>
        <taxon>Intrasporangiaceae</taxon>
        <taxon>Aquipuribacter</taxon>
    </lineage>
</organism>
<dbReference type="RefSeq" id="WP_340291334.1">
    <property type="nucleotide sequence ID" value="NZ_JBBEOI010000037.1"/>
</dbReference>
<dbReference type="InterPro" id="IPR015996">
    <property type="entry name" value="UCP028451"/>
</dbReference>
<dbReference type="Pfam" id="PF09365">
    <property type="entry name" value="DUF2461"/>
    <property type="match status" value="1"/>
</dbReference>
<gene>
    <name evidence="1" type="ORF">ACFOLH_08410</name>
</gene>
<dbReference type="NCBIfam" id="TIGR02453">
    <property type="entry name" value="TIGR02453 family protein"/>
    <property type="match status" value="1"/>
</dbReference>
<proteinExistence type="predicted"/>
<dbReference type="InterPro" id="IPR012808">
    <property type="entry name" value="CHP02453"/>
</dbReference>
<accession>A0ABV7WHG4</accession>
<dbReference type="PANTHER" id="PTHR36452">
    <property type="entry name" value="CHROMOSOME 12, WHOLE GENOME SHOTGUN SEQUENCE"/>
    <property type="match status" value="1"/>
</dbReference>
<reference evidence="2" key="1">
    <citation type="journal article" date="2019" name="Int. J. Syst. Evol. Microbiol.">
        <title>The Global Catalogue of Microorganisms (GCM) 10K type strain sequencing project: providing services to taxonomists for standard genome sequencing and annotation.</title>
        <authorList>
            <consortium name="The Broad Institute Genomics Platform"/>
            <consortium name="The Broad Institute Genome Sequencing Center for Infectious Disease"/>
            <person name="Wu L."/>
            <person name="Ma J."/>
        </authorList>
    </citation>
    <scope>NUCLEOTIDE SEQUENCE [LARGE SCALE GENOMIC DNA]</scope>
    <source>
        <strain evidence="2">NCAIM B.02333</strain>
    </source>
</reference>
<dbReference type="EMBL" id="JBHRWW010000004">
    <property type="protein sequence ID" value="MFC3688362.1"/>
    <property type="molecule type" value="Genomic_DNA"/>
</dbReference>
<keyword evidence="2" id="KW-1185">Reference proteome</keyword>
<comment type="caution">
    <text evidence="1">The sequence shown here is derived from an EMBL/GenBank/DDBJ whole genome shotgun (WGS) entry which is preliminary data.</text>
</comment>
<name>A0ABV7WHG4_9MICO</name>
<protein>
    <submittedName>
        <fullName evidence="1">DUF2461 domain-containing protein</fullName>
    </submittedName>
</protein>
<dbReference type="Proteomes" id="UP001595685">
    <property type="component" value="Unassembled WGS sequence"/>
</dbReference>
<evidence type="ECO:0000313" key="1">
    <source>
        <dbReference type="EMBL" id="MFC3688362.1"/>
    </source>
</evidence>